<organism evidence="2 3">
    <name type="scientific">Naegleria lovaniensis</name>
    <name type="common">Amoeba</name>
    <dbReference type="NCBI Taxonomy" id="51637"/>
    <lineage>
        <taxon>Eukaryota</taxon>
        <taxon>Discoba</taxon>
        <taxon>Heterolobosea</taxon>
        <taxon>Tetramitia</taxon>
        <taxon>Eutetramitia</taxon>
        <taxon>Vahlkampfiidae</taxon>
        <taxon>Naegleria</taxon>
    </lineage>
</organism>
<feature type="region of interest" description="Disordered" evidence="1">
    <location>
        <begin position="64"/>
        <end position="104"/>
    </location>
</feature>
<feature type="compositionally biased region" description="Low complexity" evidence="1">
    <location>
        <begin position="304"/>
        <end position="318"/>
    </location>
</feature>
<keyword evidence="3" id="KW-1185">Reference proteome</keyword>
<evidence type="ECO:0000313" key="3">
    <source>
        <dbReference type="Proteomes" id="UP000816034"/>
    </source>
</evidence>
<accession>A0AA88GM21</accession>
<name>A0AA88GM21_NAELO</name>
<evidence type="ECO:0000256" key="1">
    <source>
        <dbReference type="SAM" id="MobiDB-lite"/>
    </source>
</evidence>
<gene>
    <name evidence="2" type="ORF">C9374_007404</name>
</gene>
<feature type="region of interest" description="Disordered" evidence="1">
    <location>
        <begin position="772"/>
        <end position="798"/>
    </location>
</feature>
<proteinExistence type="predicted"/>
<feature type="compositionally biased region" description="Basic and acidic residues" evidence="1">
    <location>
        <begin position="72"/>
        <end position="97"/>
    </location>
</feature>
<feature type="region of interest" description="Disordered" evidence="1">
    <location>
        <begin position="304"/>
        <end position="328"/>
    </location>
</feature>
<feature type="compositionally biased region" description="Basic and acidic residues" evidence="1">
    <location>
        <begin position="772"/>
        <end position="789"/>
    </location>
</feature>
<dbReference type="EMBL" id="PYSW02000029">
    <property type="protein sequence ID" value="KAG2379265.1"/>
    <property type="molecule type" value="Genomic_DNA"/>
</dbReference>
<feature type="compositionally biased region" description="Polar residues" evidence="1">
    <location>
        <begin position="146"/>
        <end position="166"/>
    </location>
</feature>
<feature type="compositionally biased region" description="Low complexity" evidence="1">
    <location>
        <begin position="882"/>
        <end position="897"/>
    </location>
</feature>
<sequence>MTTTTSMNTLVVSASIQQQQQLIDVLSTATTIGTHVNVQQESSSEPNFTTTNLMTQNSQIFTNEAHSLSSNHQERDRSSIERESSFDPLAELKESPKENNISTNNTTTSLNCCSVCQTFAEEISSSIRSSNNTPHGLFNVAKPKQPSISLSSTNDHSPHVSNNTINPHDENMGLMMSSYYNHVIMESADQEYLAQQQTFRSHHHHHYDAADDEIPIDAVDVTSCHGPVPLVNASSHHTLGDLPFEMLFHILTFLPHQDDLTHEYEKYWSSRERCMRKLHAESKKFSSSSGVQWRQRFVRNLIESSQSLSQQQQQQQQPQKDHSTTTTSSPINVMVDASIGGCSAAITNYPSDGHGSSHLYYSLFKNVHFWQLICEFYFNLPKTENSEPPVDRKTLISIYGKEPFEREDSPTTMSKIVKLGDWLQTMLNISNSSELNIPDALGTEWQVVSTGAVQTSGANASLFISTNNTCYHQELALWQYSYHYLHCIPARFDQDSRYMLPIFQMVTKPSSVEDPSELEMSAISELTRKSCMYNTCIQRSIETDNKKSPNDYRWRNATSSRTFSPNNLYYFEFYVEKIGGINLGVGLVPNIHFTAPEGSNPVPKDFNPTHFDNYIWPSGSCHHCFEINNQRYYSGDVVGMLVDYSYSEKNVLKIHFCHNWHKKDKRRALFNKLKKIREIETKLSENHHSSFSVESVDDELCAFILDDELKELQSKAQSNITTSAADDEEDINYPFKENQMRLIYFTDDMQTQFPECVIGEGRNELISFMKVNSKDQHNSSPSKRKDVKIDVQSQRPTPSKKELILPDFKLCVTTYDKDDSVSLIRPSQPYPPLYYHLQRKGRYDRQDFMKSLHEEQFSEFEKKELRKLLLDEINDYHSQCKTTTSTATSTSTSTSASNDRSNKCLIM</sequence>
<feature type="region of interest" description="Disordered" evidence="1">
    <location>
        <begin position="882"/>
        <end position="907"/>
    </location>
</feature>
<comment type="caution">
    <text evidence="2">The sequence shown here is derived from an EMBL/GenBank/DDBJ whole genome shotgun (WGS) entry which is preliminary data.</text>
</comment>
<evidence type="ECO:0008006" key="4">
    <source>
        <dbReference type="Google" id="ProtNLM"/>
    </source>
</evidence>
<evidence type="ECO:0000313" key="2">
    <source>
        <dbReference type="EMBL" id="KAG2379265.1"/>
    </source>
</evidence>
<dbReference type="RefSeq" id="XP_044546527.1">
    <property type="nucleotide sequence ID" value="XM_044697366.1"/>
</dbReference>
<dbReference type="AlphaFoldDB" id="A0AA88GM21"/>
<dbReference type="Proteomes" id="UP000816034">
    <property type="component" value="Unassembled WGS sequence"/>
</dbReference>
<reference evidence="2 3" key="1">
    <citation type="journal article" date="2018" name="BMC Genomics">
        <title>The genome of Naegleria lovaniensis, the basis for a comparative approach to unravel pathogenicity factors of the human pathogenic amoeba N. fowleri.</title>
        <authorList>
            <person name="Liechti N."/>
            <person name="Schurch N."/>
            <person name="Bruggmann R."/>
            <person name="Wittwer M."/>
        </authorList>
    </citation>
    <scope>NUCLEOTIDE SEQUENCE [LARGE SCALE GENOMIC DNA]</scope>
    <source>
        <strain evidence="2 3">ATCC 30569</strain>
    </source>
</reference>
<dbReference type="GeneID" id="68099858"/>
<protein>
    <recommendedName>
        <fullName evidence="4">F-box domain-containing protein</fullName>
    </recommendedName>
</protein>
<feature type="region of interest" description="Disordered" evidence="1">
    <location>
        <begin position="145"/>
        <end position="168"/>
    </location>
</feature>